<comment type="caution">
    <text evidence="2">The sequence shown here is derived from an EMBL/GenBank/DDBJ whole genome shotgun (WGS) entry which is preliminary data.</text>
</comment>
<protein>
    <recommendedName>
        <fullName evidence="1">Putative tail fiber protein gp53-like C-terminal domain-containing protein</fullName>
    </recommendedName>
</protein>
<dbReference type="Proteomes" id="UP000721236">
    <property type="component" value="Unassembled WGS sequence"/>
</dbReference>
<dbReference type="Pfam" id="PF21882">
    <property type="entry name" value="Gp53-like_C"/>
    <property type="match status" value="1"/>
</dbReference>
<dbReference type="Gene3D" id="2.60.40.3940">
    <property type="match status" value="1"/>
</dbReference>
<evidence type="ECO:0000313" key="2">
    <source>
        <dbReference type="EMBL" id="CAG9172257.1"/>
    </source>
</evidence>
<organism evidence="2 3">
    <name type="scientific">Cupriavidus respiraculi</name>
    <dbReference type="NCBI Taxonomy" id="195930"/>
    <lineage>
        <taxon>Bacteria</taxon>
        <taxon>Pseudomonadati</taxon>
        <taxon>Pseudomonadota</taxon>
        <taxon>Betaproteobacteria</taxon>
        <taxon>Burkholderiales</taxon>
        <taxon>Burkholderiaceae</taxon>
        <taxon>Cupriavidus</taxon>
    </lineage>
</organism>
<sequence length="299" mass="31252">MADVNFFDNFETQWAQNGGIETIDENQYRQGWAFIGSTPPSVEQFNRVQQLNDQKAAWLFAQIRNLAGTENLALASDTTDGLTSGIASMIQSAAPVAASDSGTANAYVVDYSPAVALLKDGMVLWFKARTGNTGVSTLNVNGLGPKPLVGPHAALQGGEIVAGGRCQAVWRADQEAWVLTVSTGGAAQVPPATRTHQAVSLGQFDAVLGNNGYQKLPGGWIVQWGSITTSAVADVSFTFPVRFPNAMRNAVATYHNFNGSNAAIASLGAFGPSAIGVAAYAPGNGARIAAQINVWALGH</sequence>
<keyword evidence="3" id="KW-1185">Reference proteome</keyword>
<gene>
    <name evidence="2" type="ORF">LMG21510_01914</name>
</gene>
<reference evidence="2 3" key="1">
    <citation type="submission" date="2021-08" db="EMBL/GenBank/DDBJ databases">
        <authorList>
            <person name="Peeters C."/>
        </authorList>
    </citation>
    <scope>NUCLEOTIDE SEQUENCE [LARGE SCALE GENOMIC DNA]</scope>
    <source>
        <strain evidence="2 3">LMG 21510</strain>
    </source>
</reference>
<dbReference type="EMBL" id="CAJZAH010000002">
    <property type="protein sequence ID" value="CAG9172257.1"/>
    <property type="molecule type" value="Genomic_DNA"/>
</dbReference>
<proteinExistence type="predicted"/>
<evidence type="ECO:0000259" key="1">
    <source>
        <dbReference type="Pfam" id="PF21882"/>
    </source>
</evidence>
<feature type="domain" description="Putative tail fiber protein gp53-like C-terminal" evidence="1">
    <location>
        <begin position="215"/>
        <end position="298"/>
    </location>
</feature>
<dbReference type="InterPro" id="IPR054075">
    <property type="entry name" value="Gp53-like_C"/>
</dbReference>
<accession>A0ABM8WXK0</accession>
<dbReference type="RefSeq" id="WP_224041346.1">
    <property type="nucleotide sequence ID" value="NZ_CAJZAH010000002.1"/>
</dbReference>
<evidence type="ECO:0000313" key="3">
    <source>
        <dbReference type="Proteomes" id="UP000721236"/>
    </source>
</evidence>
<name>A0ABM8WXK0_9BURK</name>